<name>A0A7G3B3K6_LUTLO</name>
<dbReference type="PROSITE" id="PS51257">
    <property type="entry name" value="PROKAR_LIPOPROTEIN"/>
    <property type="match status" value="1"/>
</dbReference>
<dbReference type="AlphaFoldDB" id="A0A7G3B3K6"/>
<protein>
    <submittedName>
        <fullName evidence="1">Uncharacterized protein</fullName>
    </submittedName>
</protein>
<accession>A0A7G3B3K6</accession>
<evidence type="ECO:0000313" key="1">
    <source>
        <dbReference type="EMBL" id="MBC1178838.1"/>
    </source>
</evidence>
<organism evidence="1">
    <name type="scientific">Lutzomyia longipalpis</name>
    <name type="common">Sand fly</name>
    <dbReference type="NCBI Taxonomy" id="7200"/>
    <lineage>
        <taxon>Eukaryota</taxon>
        <taxon>Metazoa</taxon>
        <taxon>Ecdysozoa</taxon>
        <taxon>Arthropoda</taxon>
        <taxon>Hexapoda</taxon>
        <taxon>Insecta</taxon>
        <taxon>Pterygota</taxon>
        <taxon>Neoptera</taxon>
        <taxon>Endopterygota</taxon>
        <taxon>Diptera</taxon>
        <taxon>Nematocera</taxon>
        <taxon>Psychodoidea</taxon>
        <taxon>Psychodidae</taxon>
        <taxon>Lutzomyia</taxon>
        <taxon>Lutzomyia</taxon>
    </lineage>
</organism>
<proteinExistence type="predicted"/>
<dbReference type="EMBL" id="GITU01010135">
    <property type="protein sequence ID" value="MBC1178838.1"/>
    <property type="molecule type" value="Transcribed_RNA"/>
</dbReference>
<reference evidence="1" key="1">
    <citation type="journal article" date="2020" name="BMC">
        <title>Leishmania infection induces a limited differential gene expression in the sand fly midgut.</title>
        <authorList>
            <person name="Coutinho-Abreu I.V."/>
            <person name="Serafim T.D."/>
            <person name="Meneses C."/>
            <person name="Kamhawi S."/>
            <person name="Oliveira F."/>
            <person name="Valenzuela J.G."/>
        </authorList>
    </citation>
    <scope>NUCLEOTIDE SEQUENCE</scope>
    <source>
        <strain evidence="1">Jacobina</strain>
        <tissue evidence="1">Midgut</tissue>
    </source>
</reference>
<sequence length="105" mass="11490">MRQLARICGIASVQLIGFHSCVFVSSASVSSCRPSSRFSSTGSIWVSCVGTTKCVLVTSSVFICPKLSPSWVKKFRRNTPKIFRERGIMCNTYAVPHKVSAAVTR</sequence>